<proteinExistence type="predicted"/>
<evidence type="ECO:0000313" key="3">
    <source>
        <dbReference type="EMBL" id="KIS23233.1"/>
    </source>
</evidence>
<protein>
    <recommendedName>
        <fullName evidence="5">2,3-dihydro-2,3-dihydroxybenzoate dehydrogenase</fullName>
    </recommendedName>
</protein>
<keyword evidence="2" id="KW-0812">Transmembrane</keyword>
<keyword evidence="2" id="KW-0472">Membrane</keyword>
<evidence type="ECO:0000256" key="1">
    <source>
        <dbReference type="SAM" id="MobiDB-lite"/>
    </source>
</evidence>
<accession>A0A0D0ZX88</accession>
<evidence type="ECO:0008006" key="5">
    <source>
        <dbReference type="Google" id="ProtNLM"/>
    </source>
</evidence>
<gene>
    <name evidence="3" type="ORF">N495_06395</name>
</gene>
<dbReference type="RefSeq" id="WP_003487027.1">
    <property type="nucleotide sequence ID" value="NZ_JXSU01000007.1"/>
</dbReference>
<reference evidence="3 4" key="1">
    <citation type="submission" date="2014-06" db="EMBL/GenBank/DDBJ databases">
        <title>Genome characterization of distinct group I Clostridium botulinum lineages.</title>
        <authorList>
            <person name="Giordani F."/>
            <person name="Anselmo A."/>
            <person name="Fillo S."/>
            <person name="Palozzi A.M."/>
            <person name="Fortunato A."/>
            <person name="Gentile B."/>
            <person name="Ciammaruconi A."/>
            <person name="Anniballi F."/>
            <person name="De Medici D."/>
            <person name="Lista F."/>
        </authorList>
    </citation>
    <scope>NUCLEOTIDE SEQUENCE [LARGE SCALE GENOMIC DNA]</scope>
    <source>
        <strain evidence="3 4">B2 450</strain>
    </source>
</reference>
<name>A0A0D0ZX88_CLOBO</name>
<evidence type="ECO:0000256" key="2">
    <source>
        <dbReference type="SAM" id="Phobius"/>
    </source>
</evidence>
<keyword evidence="2" id="KW-1133">Transmembrane helix</keyword>
<feature type="compositionally biased region" description="Basic and acidic residues" evidence="1">
    <location>
        <begin position="80"/>
        <end position="96"/>
    </location>
</feature>
<feature type="region of interest" description="Disordered" evidence="1">
    <location>
        <begin position="73"/>
        <end position="96"/>
    </location>
</feature>
<dbReference type="Proteomes" id="UP000032250">
    <property type="component" value="Unassembled WGS sequence"/>
</dbReference>
<feature type="transmembrane region" description="Helical" evidence="2">
    <location>
        <begin position="39"/>
        <end position="56"/>
    </location>
</feature>
<dbReference type="AlphaFoldDB" id="A0A0D0ZX88"/>
<comment type="caution">
    <text evidence="3">The sequence shown here is derived from an EMBL/GenBank/DDBJ whole genome shotgun (WGS) entry which is preliminary data.</text>
</comment>
<sequence length="251" mass="28586">MSKNHKFDKHFNNLNEENQEKYIEEMHEMADKAAKKNNLIFGAVVIPIVIVCILVVKQMVSFSFNLAKDDNGAKNNNTEITKDVKNNNKGTDKKGENKEIALNEKIAKYIQDKNNRQKSFKEAVSINKGSEKGVSVIFISQLYRNNDYDIPKNTISTKGLLEDLKKKNWTKETDYTKLQKGDICFTTVDSAGSPSHAYIFMGWVKEGKTDYAYVCDGQTSDYDDTLHKRNLSVSTAKKDKIAFFMKAPNEK</sequence>
<dbReference type="HOGENOM" id="CLU_1097117_0_0_9"/>
<dbReference type="OrthoDB" id="1938239at2"/>
<dbReference type="PATRIC" id="fig|1379739.3.peg.1612"/>
<evidence type="ECO:0000313" key="4">
    <source>
        <dbReference type="Proteomes" id="UP000032250"/>
    </source>
</evidence>
<dbReference type="EMBL" id="JXSU01000007">
    <property type="protein sequence ID" value="KIS23233.1"/>
    <property type="molecule type" value="Genomic_DNA"/>
</dbReference>
<organism evidence="3 4">
    <name type="scientific">Clostridium botulinum B2 450</name>
    <dbReference type="NCBI Taxonomy" id="1379739"/>
    <lineage>
        <taxon>Bacteria</taxon>
        <taxon>Bacillati</taxon>
        <taxon>Bacillota</taxon>
        <taxon>Clostridia</taxon>
        <taxon>Eubacteriales</taxon>
        <taxon>Clostridiaceae</taxon>
        <taxon>Clostridium</taxon>
    </lineage>
</organism>